<dbReference type="SUPFAM" id="SSF54928">
    <property type="entry name" value="RNA-binding domain, RBD"/>
    <property type="match status" value="1"/>
</dbReference>
<evidence type="ECO:0000256" key="4">
    <source>
        <dbReference type="ARBA" id="ARBA00022664"/>
    </source>
</evidence>
<evidence type="ECO:0000256" key="3">
    <source>
        <dbReference type="ARBA" id="ARBA00022553"/>
    </source>
</evidence>
<comment type="similarity">
    <text evidence="2">Belongs to the splicing factor SR family.</text>
</comment>
<dbReference type="CDD" id="cd12337">
    <property type="entry name" value="RRM1_SRSF4_like"/>
    <property type="match status" value="1"/>
</dbReference>
<feature type="region of interest" description="Disordered" evidence="9">
    <location>
        <begin position="162"/>
        <end position="268"/>
    </location>
</feature>
<keyword evidence="7" id="KW-0508">mRNA splicing</keyword>
<keyword evidence="5" id="KW-0677">Repeat</keyword>
<evidence type="ECO:0000313" key="11">
    <source>
        <dbReference type="Proteomes" id="UP001152795"/>
    </source>
</evidence>
<dbReference type="GO" id="GO:0003729">
    <property type="term" value="F:mRNA binding"/>
    <property type="evidence" value="ECO:0007669"/>
    <property type="project" value="TreeGrafter"/>
</dbReference>
<comment type="caution">
    <text evidence="10">The sequence shown here is derived from an EMBL/GenBank/DDBJ whole genome shotgun (WGS) entry which is preliminary data.</text>
</comment>
<sequence length="268" mass="30460">MSYDHHHRIYLGRLPYGTRERDIEKFLQGSGRVRDINLKNGFGFVTFDDPRDARDAVSDCNNRELLGERILVEACRGSSSRGYSGGPRQTKGRDKYGAPIRTPWRVLVENLSTRVSWQDLKDYVRQAGDVTYGDAHRPNKGEGVLEFATHSDARNAVRKLDGTTLNGKKVRLIDDTPKTKRSRSRSRSRSSSRSRRRRSNSRSRSRSKSRSRSRSKPRSKSRSRSPQSRSRSRSPRRSRSRSRSSSHSPRNPSPMKNNQNGGGDDGGD</sequence>
<dbReference type="InterPro" id="IPR050374">
    <property type="entry name" value="RRT5_SRSF_SR"/>
</dbReference>
<gene>
    <name evidence="10" type="ORF">PACLA_8A035296</name>
</gene>
<dbReference type="AlphaFoldDB" id="A0A6S7FY30"/>
<evidence type="ECO:0000256" key="9">
    <source>
        <dbReference type="SAM" id="MobiDB-lite"/>
    </source>
</evidence>
<evidence type="ECO:0000313" key="10">
    <source>
        <dbReference type="EMBL" id="CAB3981042.1"/>
    </source>
</evidence>
<keyword evidence="4" id="KW-0507">mRNA processing</keyword>
<dbReference type="EMBL" id="CACRXK020000347">
    <property type="protein sequence ID" value="CAB3981042.1"/>
    <property type="molecule type" value="Genomic_DNA"/>
</dbReference>
<keyword evidence="6" id="KW-0694">RNA-binding</keyword>
<keyword evidence="3" id="KW-0597">Phosphoprotein</keyword>
<keyword evidence="8" id="KW-0539">Nucleus</keyword>
<feature type="compositionally biased region" description="Basic residues" evidence="9">
    <location>
        <begin position="179"/>
        <end position="223"/>
    </location>
</feature>
<evidence type="ECO:0000256" key="7">
    <source>
        <dbReference type="ARBA" id="ARBA00023187"/>
    </source>
</evidence>
<name>A0A6S7FY30_PARCT</name>
<dbReference type="SMART" id="SM00360">
    <property type="entry name" value="RRM"/>
    <property type="match status" value="2"/>
</dbReference>
<evidence type="ECO:0000256" key="8">
    <source>
        <dbReference type="ARBA" id="ARBA00023242"/>
    </source>
</evidence>
<dbReference type="InterPro" id="IPR000504">
    <property type="entry name" value="RRM_dom"/>
</dbReference>
<evidence type="ECO:0000256" key="2">
    <source>
        <dbReference type="ARBA" id="ARBA00010269"/>
    </source>
</evidence>
<evidence type="ECO:0000256" key="6">
    <source>
        <dbReference type="ARBA" id="ARBA00022884"/>
    </source>
</evidence>
<dbReference type="OrthoDB" id="1099063at2759"/>
<feature type="compositionally biased region" description="Basic residues" evidence="9">
    <location>
        <begin position="230"/>
        <end position="244"/>
    </location>
</feature>
<dbReference type="FunFam" id="3.30.70.330:FF:000028">
    <property type="entry name" value="Putative serine/arginine-rich splicing factor 4"/>
    <property type="match status" value="1"/>
</dbReference>
<reference evidence="10" key="1">
    <citation type="submission" date="2020-04" db="EMBL/GenBank/DDBJ databases">
        <authorList>
            <person name="Alioto T."/>
            <person name="Alioto T."/>
            <person name="Gomez Garrido J."/>
        </authorList>
    </citation>
    <scope>NUCLEOTIDE SEQUENCE</scope>
    <source>
        <strain evidence="10">A484AB</strain>
    </source>
</reference>
<dbReference type="InterPro" id="IPR012677">
    <property type="entry name" value="Nucleotide-bd_a/b_plait_sf"/>
</dbReference>
<comment type="subcellular location">
    <subcellularLocation>
        <location evidence="1">Nucleus</location>
    </subcellularLocation>
</comment>
<feature type="region of interest" description="Disordered" evidence="9">
    <location>
        <begin position="78"/>
        <end position="97"/>
    </location>
</feature>
<dbReference type="Gene3D" id="3.30.70.330">
    <property type="match status" value="2"/>
</dbReference>
<dbReference type="Proteomes" id="UP001152795">
    <property type="component" value="Unassembled WGS sequence"/>
</dbReference>
<dbReference type="GO" id="GO:0006397">
    <property type="term" value="P:mRNA processing"/>
    <property type="evidence" value="ECO:0007669"/>
    <property type="project" value="UniProtKB-KW"/>
</dbReference>
<protein>
    <submittedName>
        <fullName evidence="10">Serine-arginine 55 isoform X18</fullName>
    </submittedName>
</protein>
<dbReference type="GO" id="GO:0008380">
    <property type="term" value="P:RNA splicing"/>
    <property type="evidence" value="ECO:0007669"/>
    <property type="project" value="UniProtKB-KW"/>
</dbReference>
<accession>A0A6S7FY30</accession>
<dbReference type="PROSITE" id="PS50102">
    <property type="entry name" value="RRM"/>
    <property type="match status" value="2"/>
</dbReference>
<keyword evidence="11" id="KW-1185">Reference proteome</keyword>
<dbReference type="Pfam" id="PF00076">
    <property type="entry name" value="RRM_1"/>
    <property type="match status" value="2"/>
</dbReference>
<evidence type="ECO:0000256" key="5">
    <source>
        <dbReference type="ARBA" id="ARBA00022737"/>
    </source>
</evidence>
<evidence type="ECO:0000256" key="1">
    <source>
        <dbReference type="ARBA" id="ARBA00004123"/>
    </source>
</evidence>
<dbReference type="PANTHER" id="PTHR23003:SF51">
    <property type="entry name" value="SERINE-ARGININE PROTEIN 55"/>
    <property type="match status" value="1"/>
</dbReference>
<proteinExistence type="inferred from homology"/>
<dbReference type="GO" id="GO:0005737">
    <property type="term" value="C:cytoplasm"/>
    <property type="evidence" value="ECO:0007669"/>
    <property type="project" value="TreeGrafter"/>
</dbReference>
<dbReference type="PANTHER" id="PTHR23003">
    <property type="entry name" value="RNA RECOGNITION MOTIF RRM DOMAIN CONTAINING PROTEIN"/>
    <property type="match status" value="1"/>
</dbReference>
<dbReference type="GO" id="GO:0005634">
    <property type="term" value="C:nucleus"/>
    <property type="evidence" value="ECO:0007669"/>
    <property type="project" value="UniProtKB-SubCell"/>
</dbReference>
<dbReference type="InterPro" id="IPR035979">
    <property type="entry name" value="RBD_domain_sf"/>
</dbReference>
<organism evidence="10 11">
    <name type="scientific">Paramuricea clavata</name>
    <name type="common">Red gorgonian</name>
    <name type="synonym">Violescent sea-whip</name>
    <dbReference type="NCBI Taxonomy" id="317549"/>
    <lineage>
        <taxon>Eukaryota</taxon>
        <taxon>Metazoa</taxon>
        <taxon>Cnidaria</taxon>
        <taxon>Anthozoa</taxon>
        <taxon>Octocorallia</taxon>
        <taxon>Malacalcyonacea</taxon>
        <taxon>Plexauridae</taxon>
        <taxon>Paramuricea</taxon>
    </lineage>
</organism>
<feature type="compositionally biased region" description="Low complexity" evidence="9">
    <location>
        <begin position="245"/>
        <end position="254"/>
    </location>
</feature>